<accession>A0A372JUW6</accession>
<dbReference type="EMBL" id="QURH01000008">
    <property type="protein sequence ID" value="RFU43596.1"/>
    <property type="molecule type" value="Genomic_DNA"/>
</dbReference>
<dbReference type="SUPFAM" id="SSF54427">
    <property type="entry name" value="NTF2-like"/>
    <property type="match status" value="1"/>
</dbReference>
<comment type="caution">
    <text evidence="3">The sequence shown here is derived from an EMBL/GenBank/DDBJ whole genome shotgun (WGS) entry which is preliminary data.</text>
</comment>
<dbReference type="InterPro" id="IPR037401">
    <property type="entry name" value="SnoaL-like"/>
</dbReference>
<sequence>MAPHDPTADARLDALADRAELVTLLDRYARALDDRAFDAHSLAALFTPDATVGVPSQEHEGLTDLSQYLTDSLAAFGTTQHIYANHLIELRGDEASLRVNSNATYVLLDTERVYVAGAVVTGTAVRTPYGWRLKTLTLTPTWDTIAMSPAAEPSGSGGSVDASDLADDE</sequence>
<evidence type="ECO:0000313" key="4">
    <source>
        <dbReference type="Proteomes" id="UP000261811"/>
    </source>
</evidence>
<feature type="domain" description="SnoaL-like" evidence="2">
    <location>
        <begin position="14"/>
        <end position="136"/>
    </location>
</feature>
<evidence type="ECO:0000259" key="2">
    <source>
        <dbReference type="Pfam" id="PF13577"/>
    </source>
</evidence>
<dbReference type="InterPro" id="IPR032710">
    <property type="entry name" value="NTF2-like_dom_sf"/>
</dbReference>
<name>A0A372JUW6_9ACTN</name>
<gene>
    <name evidence="3" type="ORF">DZF91_00465</name>
</gene>
<organism evidence="3 4">
    <name type="scientific">Actinomadura logoneensis</name>
    <dbReference type="NCBI Taxonomy" id="2293572"/>
    <lineage>
        <taxon>Bacteria</taxon>
        <taxon>Bacillati</taxon>
        <taxon>Actinomycetota</taxon>
        <taxon>Actinomycetes</taxon>
        <taxon>Streptosporangiales</taxon>
        <taxon>Thermomonosporaceae</taxon>
        <taxon>Actinomadura</taxon>
    </lineage>
</organism>
<keyword evidence="4" id="KW-1185">Reference proteome</keyword>
<proteinExistence type="predicted"/>
<dbReference type="AlphaFoldDB" id="A0A372JUW6"/>
<dbReference type="RefSeq" id="WP_117355540.1">
    <property type="nucleotide sequence ID" value="NZ_QURH01000008.1"/>
</dbReference>
<feature type="region of interest" description="Disordered" evidence="1">
    <location>
        <begin position="146"/>
        <end position="169"/>
    </location>
</feature>
<evidence type="ECO:0000256" key="1">
    <source>
        <dbReference type="SAM" id="MobiDB-lite"/>
    </source>
</evidence>
<protein>
    <submittedName>
        <fullName evidence="3">Nuclear transport factor 2 family protein</fullName>
    </submittedName>
</protein>
<dbReference type="Proteomes" id="UP000261811">
    <property type="component" value="Unassembled WGS sequence"/>
</dbReference>
<evidence type="ECO:0000313" key="3">
    <source>
        <dbReference type="EMBL" id="RFU43596.1"/>
    </source>
</evidence>
<dbReference type="OrthoDB" id="1492465at2"/>
<dbReference type="Pfam" id="PF13577">
    <property type="entry name" value="SnoaL_4"/>
    <property type="match status" value="1"/>
</dbReference>
<reference evidence="3 4" key="1">
    <citation type="submission" date="2018-08" db="EMBL/GenBank/DDBJ databases">
        <title>Actinomadura jelena sp. nov., a novel Actinomycete isolated from soil in Chad.</title>
        <authorList>
            <person name="Shi L."/>
        </authorList>
    </citation>
    <scope>NUCLEOTIDE SEQUENCE [LARGE SCALE GENOMIC DNA]</scope>
    <source>
        <strain evidence="3 4">NEAU-G17</strain>
    </source>
</reference>
<dbReference type="Gene3D" id="3.10.450.50">
    <property type="match status" value="1"/>
</dbReference>